<dbReference type="HOGENOM" id="CLU_2482998_0_0_1"/>
<keyword evidence="3" id="KW-1185">Reference proteome</keyword>
<dbReference type="Proteomes" id="UP000030641">
    <property type="component" value="Unassembled WGS sequence"/>
</dbReference>
<name>A0A074YBC3_AURSE</name>
<proteinExistence type="predicted"/>
<dbReference type="EMBL" id="KL584760">
    <property type="protein sequence ID" value="KEQ95088.1"/>
    <property type="molecule type" value="Genomic_DNA"/>
</dbReference>
<reference evidence="2 3" key="1">
    <citation type="journal article" date="2014" name="BMC Genomics">
        <title>Genome sequencing of four Aureobasidium pullulans varieties: biotechnological potential, stress tolerance, and description of new species.</title>
        <authorList>
            <person name="Gostin Ar C."/>
            <person name="Ohm R.A."/>
            <person name="Kogej T."/>
            <person name="Sonjak S."/>
            <person name="Turk M."/>
            <person name="Zajc J."/>
            <person name="Zalar P."/>
            <person name="Grube M."/>
            <person name="Sun H."/>
            <person name="Han J."/>
            <person name="Sharma A."/>
            <person name="Chiniquy J."/>
            <person name="Ngan C.Y."/>
            <person name="Lipzen A."/>
            <person name="Barry K."/>
            <person name="Grigoriev I.V."/>
            <person name="Gunde-Cimerman N."/>
        </authorList>
    </citation>
    <scope>NUCLEOTIDE SEQUENCE [LARGE SCALE GENOMIC DNA]</scope>
    <source>
        <strain evidence="2 3">EXF-2481</strain>
    </source>
</reference>
<keyword evidence="1" id="KW-0812">Transmembrane</keyword>
<gene>
    <name evidence="2" type="ORF">AUEXF2481DRAFT_234693</name>
</gene>
<keyword evidence="1" id="KW-1133">Transmembrane helix</keyword>
<evidence type="ECO:0000313" key="3">
    <source>
        <dbReference type="Proteomes" id="UP000030641"/>
    </source>
</evidence>
<keyword evidence="1" id="KW-0472">Membrane</keyword>
<accession>A0A074YBC3</accession>
<dbReference type="RefSeq" id="XP_013343674.1">
    <property type="nucleotide sequence ID" value="XM_013488220.1"/>
</dbReference>
<organism evidence="2 3">
    <name type="scientific">Aureobasidium subglaciale (strain EXF-2481)</name>
    <name type="common">Aureobasidium pullulans var. subglaciale</name>
    <dbReference type="NCBI Taxonomy" id="1043005"/>
    <lineage>
        <taxon>Eukaryota</taxon>
        <taxon>Fungi</taxon>
        <taxon>Dikarya</taxon>
        <taxon>Ascomycota</taxon>
        <taxon>Pezizomycotina</taxon>
        <taxon>Dothideomycetes</taxon>
        <taxon>Dothideomycetidae</taxon>
        <taxon>Dothideales</taxon>
        <taxon>Saccotheciaceae</taxon>
        <taxon>Aureobasidium</taxon>
    </lineage>
</organism>
<evidence type="ECO:0000313" key="2">
    <source>
        <dbReference type="EMBL" id="KEQ95088.1"/>
    </source>
</evidence>
<dbReference type="GeneID" id="25362702"/>
<dbReference type="AlphaFoldDB" id="A0A074YBC3"/>
<protein>
    <submittedName>
        <fullName evidence="2">Uncharacterized protein</fullName>
    </submittedName>
</protein>
<feature type="transmembrane region" description="Helical" evidence="1">
    <location>
        <begin position="53"/>
        <end position="73"/>
    </location>
</feature>
<dbReference type="InParanoid" id="A0A074YBC3"/>
<evidence type="ECO:0000256" key="1">
    <source>
        <dbReference type="SAM" id="Phobius"/>
    </source>
</evidence>
<sequence>MILARSCVLCSFMLTIFVKQLLFWGISVARHEHHRDSLPPLLPGEGKCNSCRISHKAVVIILSIALTASLPSFPTPSMVSFETCYTI</sequence>